<comment type="function">
    <text evidence="2">Catalyzes the reduction of dTDP-6-deoxy-L-lyxo-4-hexulose to yield dTDP-L-rhamnose.</text>
</comment>
<dbReference type="GO" id="GO:0008831">
    <property type="term" value="F:dTDP-4-dehydrorhamnose reductase activity"/>
    <property type="evidence" value="ECO:0007669"/>
    <property type="project" value="UniProtKB-EC"/>
</dbReference>
<proteinExistence type="inferred from homology"/>
<protein>
    <recommendedName>
        <fullName evidence="2">dTDP-4-dehydrorhamnose reductase</fullName>
        <ecNumber evidence="2">1.1.1.133</ecNumber>
    </recommendedName>
</protein>
<evidence type="ECO:0000256" key="1">
    <source>
        <dbReference type="ARBA" id="ARBA00010944"/>
    </source>
</evidence>
<keyword evidence="2" id="KW-0521">NADP</keyword>
<dbReference type="RefSeq" id="WP_186837167.1">
    <property type="nucleotide sequence ID" value="NZ_JACOPD010000007.1"/>
</dbReference>
<comment type="caution">
    <text evidence="4">The sequence shown here is derived from an EMBL/GenBank/DDBJ whole genome shotgun (WGS) entry which is preliminary data.</text>
</comment>
<keyword evidence="2 4" id="KW-0560">Oxidoreductase</keyword>
<feature type="domain" description="RmlD-like substrate binding" evidence="3">
    <location>
        <begin position="1"/>
        <end position="279"/>
    </location>
</feature>
<dbReference type="Pfam" id="PF04321">
    <property type="entry name" value="RmlD_sub_bind"/>
    <property type="match status" value="1"/>
</dbReference>
<organism evidence="4 5">
    <name type="scientific">Lachnospira hominis</name>
    <name type="common">ex Liu et al. 2021</name>
    <dbReference type="NCBI Taxonomy" id="2763051"/>
    <lineage>
        <taxon>Bacteria</taxon>
        <taxon>Bacillati</taxon>
        <taxon>Bacillota</taxon>
        <taxon>Clostridia</taxon>
        <taxon>Lachnospirales</taxon>
        <taxon>Lachnospiraceae</taxon>
        <taxon>Lachnospira</taxon>
    </lineage>
</organism>
<evidence type="ECO:0000313" key="4">
    <source>
        <dbReference type="EMBL" id="MBC5681392.1"/>
    </source>
</evidence>
<evidence type="ECO:0000256" key="2">
    <source>
        <dbReference type="RuleBase" id="RU364082"/>
    </source>
</evidence>
<dbReference type="EC" id="1.1.1.133" evidence="2"/>
<dbReference type="NCBIfam" id="TIGR01214">
    <property type="entry name" value="rmlD"/>
    <property type="match status" value="1"/>
</dbReference>
<accession>A0ABR7G1U1</accession>
<dbReference type="InterPro" id="IPR029903">
    <property type="entry name" value="RmlD-like-bd"/>
</dbReference>
<name>A0ABR7G1U1_9FIRM</name>
<dbReference type="Gene3D" id="3.90.25.10">
    <property type="entry name" value="UDP-galactose 4-epimerase, domain 1"/>
    <property type="match status" value="1"/>
</dbReference>
<dbReference type="SUPFAM" id="SSF51735">
    <property type="entry name" value="NAD(P)-binding Rossmann-fold domains"/>
    <property type="match status" value="1"/>
</dbReference>
<evidence type="ECO:0000259" key="3">
    <source>
        <dbReference type="Pfam" id="PF04321"/>
    </source>
</evidence>
<gene>
    <name evidence="4" type="primary">rfbD</name>
    <name evidence="4" type="ORF">H8S01_10515</name>
</gene>
<dbReference type="PANTHER" id="PTHR10491:SF4">
    <property type="entry name" value="METHIONINE ADENOSYLTRANSFERASE 2 SUBUNIT BETA"/>
    <property type="match status" value="1"/>
</dbReference>
<keyword evidence="5" id="KW-1185">Reference proteome</keyword>
<dbReference type="EMBL" id="JACOPD010000007">
    <property type="protein sequence ID" value="MBC5681392.1"/>
    <property type="molecule type" value="Genomic_DNA"/>
</dbReference>
<comment type="similarity">
    <text evidence="1 2">Belongs to the dTDP-4-dehydrorhamnose reductase family.</text>
</comment>
<dbReference type="CDD" id="cd05254">
    <property type="entry name" value="dTDP_HR_like_SDR_e"/>
    <property type="match status" value="1"/>
</dbReference>
<dbReference type="InterPro" id="IPR036291">
    <property type="entry name" value="NAD(P)-bd_dom_sf"/>
</dbReference>
<dbReference type="PANTHER" id="PTHR10491">
    <property type="entry name" value="DTDP-4-DEHYDRORHAMNOSE REDUCTASE"/>
    <property type="match status" value="1"/>
</dbReference>
<reference evidence="4 5" key="1">
    <citation type="submission" date="2020-08" db="EMBL/GenBank/DDBJ databases">
        <title>Genome public.</title>
        <authorList>
            <person name="Liu C."/>
            <person name="Sun Q."/>
        </authorList>
    </citation>
    <scope>NUCLEOTIDE SEQUENCE [LARGE SCALE GENOMIC DNA]</scope>
    <source>
        <strain evidence="4 5">NSJ-43</strain>
    </source>
</reference>
<dbReference type="InterPro" id="IPR005913">
    <property type="entry name" value="dTDP_dehydrorham_reduct"/>
</dbReference>
<dbReference type="Proteomes" id="UP000628463">
    <property type="component" value="Unassembled WGS sequence"/>
</dbReference>
<sequence length="285" mass="31732">MKVLVTGVKGQLGFDVVNELKKRGHTPIGVDVDDMDITDAVAVEKVITDAAPDAVIHCAAYTAVDKAEDNEEICRKVNAYGTENIAKVCKKLDCKMMYISTDYIFDGEGTRPWEPDDAVTKPLNVYGQTKYEGELAVRENVSKFFIVRIAWVFGVNGNNFIKTMLKLGKERGAVKVVNDQIGSPTYTADLAVLLCDMIESEKYGNYHATNEGLCSWYDFACEIFKCAGMDVDVTPVAATEFPTKAKRPYNSRLNKDKLTENGFNKLPSWQDATKRYVDILMSQNS</sequence>
<evidence type="ECO:0000313" key="5">
    <source>
        <dbReference type="Proteomes" id="UP000628463"/>
    </source>
</evidence>
<dbReference type="Gene3D" id="3.40.50.720">
    <property type="entry name" value="NAD(P)-binding Rossmann-like Domain"/>
    <property type="match status" value="1"/>
</dbReference>
<comment type="pathway">
    <text evidence="2">Carbohydrate biosynthesis; dTDP-L-rhamnose biosynthesis.</text>
</comment>